<evidence type="ECO:0000313" key="2">
    <source>
        <dbReference type="EMBL" id="ACB77757.1"/>
    </source>
</evidence>
<keyword evidence="3" id="KW-1185">Reference proteome</keyword>
<feature type="compositionally biased region" description="Basic residues" evidence="1">
    <location>
        <begin position="172"/>
        <end position="181"/>
    </location>
</feature>
<evidence type="ECO:0000313" key="3">
    <source>
        <dbReference type="Proteomes" id="UP000007013"/>
    </source>
</evidence>
<reference evidence="2 3" key="1">
    <citation type="journal article" date="2011" name="J. Bacteriol.">
        <title>Genome sequence of the verrucomicrobium Opitutus terrae PB90-1, an abundant inhabitant of rice paddy soil ecosystems.</title>
        <authorList>
            <person name="van Passel M.W."/>
            <person name="Kant R."/>
            <person name="Palva A."/>
            <person name="Copeland A."/>
            <person name="Lucas S."/>
            <person name="Lapidus A."/>
            <person name="Glavina del Rio T."/>
            <person name="Pitluck S."/>
            <person name="Goltsman E."/>
            <person name="Clum A."/>
            <person name="Sun H."/>
            <person name="Schmutz J."/>
            <person name="Larimer F.W."/>
            <person name="Land M.L."/>
            <person name="Hauser L."/>
            <person name="Kyrpides N."/>
            <person name="Mikhailova N."/>
            <person name="Richardson P.P."/>
            <person name="Janssen P.H."/>
            <person name="de Vos W.M."/>
            <person name="Smidt H."/>
        </authorList>
    </citation>
    <scope>NUCLEOTIDE SEQUENCE [LARGE SCALE GENOMIC DNA]</scope>
    <source>
        <strain evidence="3">DSM 11246 / JCM 15787 / PB90-1</strain>
    </source>
</reference>
<dbReference type="HOGENOM" id="CLU_1487623_0_0_0"/>
<gene>
    <name evidence="2" type="ordered locus">Oter_4486</name>
</gene>
<dbReference type="AlphaFoldDB" id="B1ZQ38"/>
<sequence>MKTHQELLIEARRTEALGSAYADDYQRAIAANDSLAARVVMTFSGDRTRLEAFRESQERAASHHIHRWIEAAVVDGILEYRLLQTEDREDGVSVEPEFVLGSDSAFDVLAEAYELEESERLGEVLAPFMERMEADGVADSIEPSAVEEVEQIVRAGELPPWRANAHEGGYRRLPRRPTRAE</sequence>
<accession>B1ZQ38</accession>
<name>B1ZQ38_OPITP</name>
<proteinExistence type="predicted"/>
<organism evidence="2 3">
    <name type="scientific">Opitutus terrae (strain DSM 11246 / JCM 15787 / PB90-1)</name>
    <dbReference type="NCBI Taxonomy" id="452637"/>
    <lineage>
        <taxon>Bacteria</taxon>
        <taxon>Pseudomonadati</taxon>
        <taxon>Verrucomicrobiota</taxon>
        <taxon>Opitutia</taxon>
        <taxon>Opitutales</taxon>
        <taxon>Opitutaceae</taxon>
        <taxon>Opitutus</taxon>
    </lineage>
</organism>
<dbReference type="KEGG" id="ote:Oter_4486"/>
<protein>
    <submittedName>
        <fullName evidence="2">Uncharacterized protein</fullName>
    </submittedName>
</protein>
<dbReference type="STRING" id="452637.Oter_4486"/>
<dbReference type="Proteomes" id="UP000007013">
    <property type="component" value="Chromosome"/>
</dbReference>
<dbReference type="EMBL" id="CP001032">
    <property type="protein sequence ID" value="ACB77757.1"/>
    <property type="molecule type" value="Genomic_DNA"/>
</dbReference>
<dbReference type="RefSeq" id="WP_012377271.1">
    <property type="nucleotide sequence ID" value="NC_010571.1"/>
</dbReference>
<evidence type="ECO:0000256" key="1">
    <source>
        <dbReference type="SAM" id="MobiDB-lite"/>
    </source>
</evidence>
<feature type="region of interest" description="Disordered" evidence="1">
    <location>
        <begin position="162"/>
        <end position="181"/>
    </location>
</feature>